<evidence type="ECO:0000313" key="6">
    <source>
        <dbReference type="Proteomes" id="UP001553148"/>
    </source>
</evidence>
<gene>
    <name evidence="5" type="ORF">AB0470_05110</name>
</gene>
<dbReference type="SUPFAM" id="SSF81606">
    <property type="entry name" value="PP2C-like"/>
    <property type="match status" value="1"/>
</dbReference>
<feature type="compositionally biased region" description="Low complexity" evidence="2">
    <location>
        <begin position="79"/>
        <end position="106"/>
    </location>
</feature>
<dbReference type="Gene3D" id="3.30.450.40">
    <property type="match status" value="1"/>
</dbReference>
<sequence>MNAHDIWTIRSVADAARARTLLSRVTAETGLPAVERARFLTDITARLREGLAAGGAEVLIDGWEPGSESGPGPEREPGPDAGASCADSARDASGAGAADAGASGADGAEGGASGAGASGADGAEGGVSGADGAQRGPSGADASDADAPAPAPAADKDAPHDGTTPRLRIVVRPHGAPPARYTLPRPRRSRRPTREPSPSRQATAAPTHRPERATPAHPADAAMPAHPAEAATPAHPADAAMPAHPAEAATPAHPAKVTTDDLAEAVLACAEDTAALLDLLAEQEELVRFHREELHQTNQGVLALHAELEAAVQAQHDLLDAERAARADAEKSRRLLTFLADASAAVTASLDPEDILRRLPELLIPDYAAEADIWLFDEEPGEGQAPRRTDRPAAAVTAARTGRPQHAAPHPGGLPGVDDLPPSVLFPDRPLLCIPLTAPRLLGVLTLTAPGPRFDPDTAVMLMELAGRLAIALDHARRYEQHRDVAEALQRAQLTELPLTEGVDLAARYLPATRGLNIGGDWYDAFVQPDGSVLAVIGDVTGHGLNAAVMMGQLRTALRAYAVEDDSPARILTRLHHMLCHQQPTLYATAVIARFRPGDPTLVWAAAGHPPAVVRSPDGTVRVLDARPGIMLGVPLPFTYEDHTLPLHPGSTVALYTDGLVERRSQGIDPGIERLAQAMGALSGADLEDLDASAEALLKPLLHDSERDDDVCLLLCRTR</sequence>
<dbReference type="SMART" id="SM00331">
    <property type="entry name" value="PP2C_SIG"/>
    <property type="match status" value="1"/>
</dbReference>
<dbReference type="SUPFAM" id="SSF55781">
    <property type="entry name" value="GAF domain-like"/>
    <property type="match status" value="1"/>
</dbReference>
<evidence type="ECO:0000313" key="5">
    <source>
        <dbReference type="EMBL" id="MEV8458914.1"/>
    </source>
</evidence>
<feature type="region of interest" description="Disordered" evidence="2">
    <location>
        <begin position="61"/>
        <end position="256"/>
    </location>
</feature>
<name>A0ABV3KHX1_STRGS</name>
<proteinExistence type="predicted"/>
<evidence type="ECO:0000259" key="3">
    <source>
        <dbReference type="SMART" id="SM00065"/>
    </source>
</evidence>
<dbReference type="PANTHER" id="PTHR43156">
    <property type="entry name" value="STAGE II SPORULATION PROTEIN E-RELATED"/>
    <property type="match status" value="1"/>
</dbReference>
<dbReference type="PANTHER" id="PTHR43156:SF2">
    <property type="entry name" value="STAGE II SPORULATION PROTEIN E"/>
    <property type="match status" value="1"/>
</dbReference>
<feature type="domain" description="GAF" evidence="3">
    <location>
        <begin position="351"/>
        <end position="483"/>
    </location>
</feature>
<dbReference type="Gene3D" id="3.60.40.10">
    <property type="entry name" value="PPM-type phosphatase domain"/>
    <property type="match status" value="1"/>
</dbReference>
<dbReference type="EMBL" id="JBFAUJ010000002">
    <property type="protein sequence ID" value="MEV8458914.1"/>
    <property type="molecule type" value="Genomic_DNA"/>
</dbReference>
<evidence type="ECO:0000259" key="4">
    <source>
        <dbReference type="SMART" id="SM00331"/>
    </source>
</evidence>
<keyword evidence="1" id="KW-0378">Hydrolase</keyword>
<feature type="domain" description="PPM-type phosphatase" evidence="4">
    <location>
        <begin position="500"/>
        <end position="718"/>
    </location>
</feature>
<dbReference type="Pfam" id="PF07228">
    <property type="entry name" value="SpoIIE"/>
    <property type="match status" value="1"/>
</dbReference>
<dbReference type="InterPro" id="IPR029016">
    <property type="entry name" value="GAF-like_dom_sf"/>
</dbReference>
<feature type="region of interest" description="Disordered" evidence="2">
    <location>
        <begin position="379"/>
        <end position="416"/>
    </location>
</feature>
<dbReference type="Pfam" id="PF13492">
    <property type="entry name" value="GAF_3"/>
    <property type="match status" value="1"/>
</dbReference>
<dbReference type="InterPro" id="IPR003018">
    <property type="entry name" value="GAF"/>
</dbReference>
<reference evidence="5 6" key="1">
    <citation type="submission" date="2024-06" db="EMBL/GenBank/DDBJ databases">
        <title>The Natural Products Discovery Center: Release of the First 8490 Sequenced Strains for Exploring Actinobacteria Biosynthetic Diversity.</title>
        <authorList>
            <person name="Kalkreuter E."/>
            <person name="Kautsar S.A."/>
            <person name="Yang D."/>
            <person name="Bader C.D."/>
            <person name="Teijaro C.N."/>
            <person name="Fluegel L."/>
            <person name="Davis C.M."/>
            <person name="Simpson J.R."/>
            <person name="Lauterbach L."/>
            <person name="Steele A.D."/>
            <person name="Gui C."/>
            <person name="Meng S."/>
            <person name="Li G."/>
            <person name="Viehrig K."/>
            <person name="Ye F."/>
            <person name="Su P."/>
            <person name="Kiefer A.F."/>
            <person name="Nichols A."/>
            <person name="Cepeda A.J."/>
            <person name="Yan W."/>
            <person name="Fan B."/>
            <person name="Jiang Y."/>
            <person name="Adhikari A."/>
            <person name="Zheng C.-J."/>
            <person name="Schuster L."/>
            <person name="Cowan T.M."/>
            <person name="Smanski M.J."/>
            <person name="Chevrette M.G."/>
            <person name="De Carvalho L.P.S."/>
            <person name="Shen B."/>
        </authorList>
    </citation>
    <scope>NUCLEOTIDE SEQUENCE [LARGE SCALE GENOMIC DNA]</scope>
    <source>
        <strain evidence="5 6">NPDC052360</strain>
    </source>
</reference>
<evidence type="ECO:0000256" key="2">
    <source>
        <dbReference type="SAM" id="MobiDB-lite"/>
    </source>
</evidence>
<dbReference type="InterPro" id="IPR036457">
    <property type="entry name" value="PPM-type-like_dom_sf"/>
</dbReference>
<dbReference type="InterPro" id="IPR001932">
    <property type="entry name" value="PPM-type_phosphatase-like_dom"/>
</dbReference>
<dbReference type="Proteomes" id="UP001553148">
    <property type="component" value="Unassembled WGS sequence"/>
</dbReference>
<dbReference type="SMART" id="SM00065">
    <property type="entry name" value="GAF"/>
    <property type="match status" value="1"/>
</dbReference>
<feature type="compositionally biased region" description="Low complexity" evidence="2">
    <location>
        <begin position="215"/>
        <end position="255"/>
    </location>
</feature>
<comment type="caution">
    <text evidence="5">The sequence shown here is derived from an EMBL/GenBank/DDBJ whole genome shotgun (WGS) entry which is preliminary data.</text>
</comment>
<accession>A0ABV3KHX1</accession>
<evidence type="ECO:0000256" key="1">
    <source>
        <dbReference type="ARBA" id="ARBA00022801"/>
    </source>
</evidence>
<protein>
    <submittedName>
        <fullName evidence="5">SpoIIE family protein phosphatase</fullName>
    </submittedName>
</protein>
<dbReference type="InterPro" id="IPR052016">
    <property type="entry name" value="Bact_Sigma-Reg"/>
</dbReference>
<keyword evidence="6" id="KW-1185">Reference proteome</keyword>
<feature type="compositionally biased region" description="Low complexity" evidence="2">
    <location>
        <begin position="130"/>
        <end position="148"/>
    </location>
</feature>
<organism evidence="5 6">
    <name type="scientific">Streptomyces griseosporeus</name>
    <dbReference type="NCBI Taxonomy" id="1910"/>
    <lineage>
        <taxon>Bacteria</taxon>
        <taxon>Bacillati</taxon>
        <taxon>Actinomycetota</taxon>
        <taxon>Actinomycetes</taxon>
        <taxon>Kitasatosporales</taxon>
        <taxon>Streptomycetaceae</taxon>
        <taxon>Streptomyces</taxon>
    </lineage>
</organism>
<feature type="compositionally biased region" description="Gly residues" evidence="2">
    <location>
        <begin position="107"/>
        <end position="129"/>
    </location>
</feature>